<gene>
    <name evidence="2" type="ORF">NCTC10717_02391</name>
</gene>
<sequence length="204" mass="24144">MTSPLTLAYQLRIHLVDSEPEIWRRILVPVDMNLDALHHAIQSAFEWQGYHLFSFWKKQKHGRRSPSIYPTNEEWDFFDHSQSEAASKKRKPQRLPLMSDVLSVGEKLMYTYDFGDDWEHEILCEALLIKPLRIRLPYCNEGGQNAALEDSGGIYAYQEMMYVLQNREDPEYEEYAQEILNDWGEKIAQRDPNAFDAKKIKFRR</sequence>
<dbReference type="EMBL" id="UHIA01000004">
    <property type="protein sequence ID" value="SUO98635.1"/>
    <property type="molecule type" value="Genomic_DNA"/>
</dbReference>
<evidence type="ECO:0000313" key="2">
    <source>
        <dbReference type="EMBL" id="SUO98635.1"/>
    </source>
</evidence>
<organism evidence="2 3">
    <name type="scientific">Suttonella indologenes</name>
    <dbReference type="NCBI Taxonomy" id="13276"/>
    <lineage>
        <taxon>Bacteria</taxon>
        <taxon>Pseudomonadati</taxon>
        <taxon>Pseudomonadota</taxon>
        <taxon>Gammaproteobacteria</taxon>
        <taxon>Cardiobacteriales</taxon>
        <taxon>Cardiobacteriaceae</taxon>
        <taxon>Suttonella</taxon>
    </lineage>
</organism>
<feature type="domain" description="Plasmid pRiA4b Orf3-like" evidence="1">
    <location>
        <begin position="8"/>
        <end position="197"/>
    </location>
</feature>
<evidence type="ECO:0000259" key="1">
    <source>
        <dbReference type="Pfam" id="PF07929"/>
    </source>
</evidence>
<dbReference type="InterPro" id="IPR024047">
    <property type="entry name" value="MM3350-like_sf"/>
</dbReference>
<dbReference type="Pfam" id="PF07929">
    <property type="entry name" value="PRiA4_ORF3"/>
    <property type="match status" value="1"/>
</dbReference>
<dbReference type="AlphaFoldDB" id="A0A380N1F7"/>
<dbReference type="PANTHER" id="PTHR41878">
    <property type="entry name" value="LEXA REPRESSOR-RELATED"/>
    <property type="match status" value="1"/>
</dbReference>
<dbReference type="RefSeq" id="WP_218564632.1">
    <property type="nucleotide sequence ID" value="NZ_UHIA01000004.1"/>
</dbReference>
<name>A0A380N1F7_9GAMM</name>
<dbReference type="Gene3D" id="3.10.290.30">
    <property type="entry name" value="MM3350-like"/>
    <property type="match status" value="1"/>
</dbReference>
<dbReference type="InterPro" id="IPR012912">
    <property type="entry name" value="Plasmid_pRiA4b_Orf3-like"/>
</dbReference>
<protein>
    <submittedName>
        <fullName evidence="2">Plasmid pRiA4b ORF-3-like protein</fullName>
    </submittedName>
</protein>
<dbReference type="PANTHER" id="PTHR41878:SF1">
    <property type="entry name" value="TNPR PROTEIN"/>
    <property type="match status" value="1"/>
</dbReference>
<dbReference type="Proteomes" id="UP000254575">
    <property type="component" value="Unassembled WGS sequence"/>
</dbReference>
<keyword evidence="3" id="KW-1185">Reference proteome</keyword>
<dbReference type="SUPFAM" id="SSF159941">
    <property type="entry name" value="MM3350-like"/>
    <property type="match status" value="1"/>
</dbReference>
<proteinExistence type="predicted"/>
<accession>A0A380N1F7</accession>
<reference evidence="2 3" key="1">
    <citation type="submission" date="2018-06" db="EMBL/GenBank/DDBJ databases">
        <authorList>
            <consortium name="Pathogen Informatics"/>
            <person name="Doyle S."/>
        </authorList>
    </citation>
    <scope>NUCLEOTIDE SEQUENCE [LARGE SCALE GENOMIC DNA]</scope>
    <source>
        <strain evidence="2 3">NCTC10717</strain>
    </source>
</reference>
<evidence type="ECO:0000313" key="3">
    <source>
        <dbReference type="Proteomes" id="UP000254575"/>
    </source>
</evidence>